<evidence type="ECO:0000313" key="2">
    <source>
        <dbReference type="EMBL" id="TWU43291.1"/>
    </source>
</evidence>
<feature type="region of interest" description="Disordered" evidence="1">
    <location>
        <begin position="35"/>
        <end position="74"/>
    </location>
</feature>
<proteinExistence type="predicted"/>
<feature type="compositionally biased region" description="Polar residues" evidence="1">
    <location>
        <begin position="35"/>
        <end position="48"/>
    </location>
</feature>
<gene>
    <name evidence="2" type="ORF">Q31b_23290</name>
</gene>
<sequence>MRLFYTQRGTHSINVSVASSRSLMAGQTLRLEATDTTELIHPSNNNQTSEDENQNENNDTKQDPLLLSGVTSTE</sequence>
<name>A0A5C6E6M2_9BACT</name>
<reference evidence="2 3" key="1">
    <citation type="submission" date="2019-02" db="EMBL/GenBank/DDBJ databases">
        <title>Deep-cultivation of Planctomycetes and their phenomic and genomic characterization uncovers novel biology.</title>
        <authorList>
            <person name="Wiegand S."/>
            <person name="Jogler M."/>
            <person name="Boedeker C."/>
            <person name="Pinto D."/>
            <person name="Vollmers J."/>
            <person name="Rivas-Marin E."/>
            <person name="Kohn T."/>
            <person name="Peeters S.H."/>
            <person name="Heuer A."/>
            <person name="Rast P."/>
            <person name="Oberbeckmann S."/>
            <person name="Bunk B."/>
            <person name="Jeske O."/>
            <person name="Meyerdierks A."/>
            <person name="Storesund J.E."/>
            <person name="Kallscheuer N."/>
            <person name="Luecker S."/>
            <person name="Lage O.M."/>
            <person name="Pohl T."/>
            <person name="Merkel B.J."/>
            <person name="Hornburger P."/>
            <person name="Mueller R.-W."/>
            <person name="Bruemmer F."/>
            <person name="Labrenz M."/>
            <person name="Spormann A.M."/>
            <person name="Op Den Camp H."/>
            <person name="Overmann J."/>
            <person name="Amann R."/>
            <person name="Jetten M.S.M."/>
            <person name="Mascher T."/>
            <person name="Medema M.H."/>
            <person name="Devos D.P."/>
            <person name="Kaster A.-K."/>
            <person name="Ovreas L."/>
            <person name="Rohde M."/>
            <person name="Galperin M.Y."/>
            <person name="Jogler C."/>
        </authorList>
    </citation>
    <scope>NUCLEOTIDE SEQUENCE [LARGE SCALE GENOMIC DNA]</scope>
    <source>
        <strain evidence="2 3">Q31b</strain>
    </source>
</reference>
<organism evidence="2 3">
    <name type="scientific">Novipirellula aureliae</name>
    <dbReference type="NCBI Taxonomy" id="2527966"/>
    <lineage>
        <taxon>Bacteria</taxon>
        <taxon>Pseudomonadati</taxon>
        <taxon>Planctomycetota</taxon>
        <taxon>Planctomycetia</taxon>
        <taxon>Pirellulales</taxon>
        <taxon>Pirellulaceae</taxon>
        <taxon>Novipirellula</taxon>
    </lineage>
</organism>
<accession>A0A5C6E6M2</accession>
<evidence type="ECO:0000256" key="1">
    <source>
        <dbReference type="SAM" id="MobiDB-lite"/>
    </source>
</evidence>
<keyword evidence="3" id="KW-1185">Reference proteome</keyword>
<comment type="caution">
    <text evidence="2">The sequence shown here is derived from an EMBL/GenBank/DDBJ whole genome shotgun (WGS) entry which is preliminary data.</text>
</comment>
<evidence type="ECO:0000313" key="3">
    <source>
        <dbReference type="Proteomes" id="UP000315471"/>
    </source>
</evidence>
<dbReference type="EMBL" id="SJPY01000003">
    <property type="protein sequence ID" value="TWU43291.1"/>
    <property type="molecule type" value="Genomic_DNA"/>
</dbReference>
<protein>
    <submittedName>
        <fullName evidence="2">Uncharacterized protein</fullName>
    </submittedName>
</protein>
<dbReference type="AlphaFoldDB" id="A0A5C6E6M2"/>
<dbReference type="Proteomes" id="UP000315471">
    <property type="component" value="Unassembled WGS sequence"/>
</dbReference>